<keyword evidence="1" id="KW-0175">Coiled coil</keyword>
<organism evidence="2 3">
    <name type="scientific">Prorocentrum cordatum</name>
    <dbReference type="NCBI Taxonomy" id="2364126"/>
    <lineage>
        <taxon>Eukaryota</taxon>
        <taxon>Sar</taxon>
        <taxon>Alveolata</taxon>
        <taxon>Dinophyceae</taxon>
        <taxon>Prorocentrales</taxon>
        <taxon>Prorocentraceae</taxon>
        <taxon>Prorocentrum</taxon>
    </lineage>
</organism>
<name>A0ABN9UD16_9DINO</name>
<sequence length="135" mass="16123">LEKESELLKKEAAQVVGRDDLELDKTVEEKERRLQDRVRAQEEVFSVEEKRLEEARIKMVAAQERLMAEEAKLVQEQRKVRSERLKLAREDRELDESEEMLRLDEQRLIRRDRAFRFEGVAATLQALREEFVAKK</sequence>
<accession>A0ABN9UD16</accession>
<evidence type="ECO:0008006" key="4">
    <source>
        <dbReference type="Google" id="ProtNLM"/>
    </source>
</evidence>
<dbReference type="Proteomes" id="UP001189429">
    <property type="component" value="Unassembled WGS sequence"/>
</dbReference>
<evidence type="ECO:0000256" key="1">
    <source>
        <dbReference type="SAM" id="Coils"/>
    </source>
</evidence>
<gene>
    <name evidence="2" type="ORF">PCOR1329_LOCUS47152</name>
</gene>
<evidence type="ECO:0000313" key="2">
    <source>
        <dbReference type="EMBL" id="CAK0856897.1"/>
    </source>
</evidence>
<protein>
    <recommendedName>
        <fullName evidence="4">Meiosis-specific nuclear structural protein 1</fullName>
    </recommendedName>
</protein>
<feature type="non-terminal residue" evidence="2">
    <location>
        <position position="1"/>
    </location>
</feature>
<dbReference type="EMBL" id="CAUYUJ010015680">
    <property type="protein sequence ID" value="CAK0856897.1"/>
    <property type="molecule type" value="Genomic_DNA"/>
</dbReference>
<reference evidence="2" key="1">
    <citation type="submission" date="2023-10" db="EMBL/GenBank/DDBJ databases">
        <authorList>
            <person name="Chen Y."/>
            <person name="Shah S."/>
            <person name="Dougan E. K."/>
            <person name="Thang M."/>
            <person name="Chan C."/>
        </authorList>
    </citation>
    <scope>NUCLEOTIDE SEQUENCE [LARGE SCALE GENOMIC DNA]</scope>
</reference>
<evidence type="ECO:0000313" key="3">
    <source>
        <dbReference type="Proteomes" id="UP001189429"/>
    </source>
</evidence>
<proteinExistence type="predicted"/>
<feature type="coiled-coil region" evidence="1">
    <location>
        <begin position="45"/>
        <end position="107"/>
    </location>
</feature>
<keyword evidence="3" id="KW-1185">Reference proteome</keyword>
<comment type="caution">
    <text evidence="2">The sequence shown here is derived from an EMBL/GenBank/DDBJ whole genome shotgun (WGS) entry which is preliminary data.</text>
</comment>